<dbReference type="PANTHER" id="PTHR30087:SF1">
    <property type="entry name" value="HYPOTHETICAL CYTOSOLIC PROTEIN"/>
    <property type="match status" value="1"/>
</dbReference>
<gene>
    <name evidence="1" type="ORF">CLOSAC_15910</name>
</gene>
<comment type="caution">
    <text evidence="1">The sequence shown here is derived from an EMBL/GenBank/DDBJ whole genome shotgun (WGS) entry which is preliminary data.</text>
</comment>
<dbReference type="EMBL" id="LZYZ01000003">
    <property type="protein sequence ID" value="OOM13505.1"/>
    <property type="molecule type" value="Genomic_DNA"/>
</dbReference>
<dbReference type="STRING" id="169679.CSACC_12170"/>
<sequence length="242" mass="26986">MYIISACLCGVNCKYSGKDNLNERCLKLFKEGKAVLVCPEQLGGLPTPRNPVELNSSVQEVVEGKGRALSNLGEDVTKQFLDGAYETLKIANQVGATNAILKEASPSCGCNFVYDGTFTGNKIKGKGVTAYILEKEGISVFSDEDLEVDNNKLVYLNEYDREKARKRKLFRQSEQSEYEEEYFDLTENIADMSELPPKVEENVKKLMISLAHDLMGFEEVDEIAEATGLSIEEVQEILNEDE</sequence>
<proteinExistence type="predicted"/>
<name>A0A1S8NAJ5_CLOSA</name>
<dbReference type="RefSeq" id="WP_077864955.1">
    <property type="nucleotide sequence ID" value="NZ_LZYZ01000003.1"/>
</dbReference>
<dbReference type="Pfam" id="PF04463">
    <property type="entry name" value="2-thiour_desulf"/>
    <property type="match status" value="1"/>
</dbReference>
<dbReference type="AlphaFoldDB" id="A0A1S8NAJ5"/>
<dbReference type="Proteomes" id="UP000191154">
    <property type="component" value="Unassembled WGS sequence"/>
</dbReference>
<organism evidence="1 2">
    <name type="scientific">Clostridium saccharobutylicum</name>
    <dbReference type="NCBI Taxonomy" id="169679"/>
    <lineage>
        <taxon>Bacteria</taxon>
        <taxon>Bacillati</taxon>
        <taxon>Bacillota</taxon>
        <taxon>Clostridia</taxon>
        <taxon>Eubacteriales</taxon>
        <taxon>Clostridiaceae</taxon>
        <taxon>Clostridium</taxon>
    </lineage>
</organism>
<dbReference type="InterPro" id="IPR007553">
    <property type="entry name" value="2-thiour_desulf"/>
</dbReference>
<dbReference type="PANTHER" id="PTHR30087">
    <property type="entry name" value="INNER MEMBRANE PROTEIN"/>
    <property type="match status" value="1"/>
</dbReference>
<reference evidence="1 2" key="1">
    <citation type="submission" date="2016-05" db="EMBL/GenBank/DDBJ databases">
        <title>Microbial solvent formation.</title>
        <authorList>
            <person name="Poehlein A."/>
            <person name="Montoya Solano J.D."/>
            <person name="Flitsch S."/>
            <person name="Krabben P."/>
            <person name="Duerre P."/>
            <person name="Daniel R."/>
        </authorList>
    </citation>
    <scope>NUCLEOTIDE SEQUENCE [LARGE SCALE GENOMIC DNA]</scope>
    <source>
        <strain evidence="1 2">L1-8</strain>
    </source>
</reference>
<protein>
    <submittedName>
        <fullName evidence="1">Uncharacterized protein</fullName>
    </submittedName>
</protein>
<evidence type="ECO:0000313" key="1">
    <source>
        <dbReference type="EMBL" id="OOM13505.1"/>
    </source>
</evidence>
<accession>A0A1S8NAJ5</accession>
<evidence type="ECO:0000313" key="2">
    <source>
        <dbReference type="Proteomes" id="UP000191154"/>
    </source>
</evidence>